<keyword evidence="3" id="KW-1185">Reference proteome</keyword>
<feature type="compositionally biased region" description="Polar residues" evidence="1">
    <location>
        <begin position="24"/>
        <end position="36"/>
    </location>
</feature>
<dbReference type="Proteomes" id="UP000324222">
    <property type="component" value="Unassembled WGS sequence"/>
</dbReference>
<dbReference type="AlphaFoldDB" id="A0A5B7G3X5"/>
<feature type="compositionally biased region" description="Basic and acidic residues" evidence="1">
    <location>
        <begin position="1"/>
        <end position="11"/>
    </location>
</feature>
<feature type="region of interest" description="Disordered" evidence="1">
    <location>
        <begin position="1"/>
        <end position="84"/>
    </location>
</feature>
<accession>A0A5B7G3X5</accession>
<sequence length="84" mass="8970">MLKEDGQEQRGARVSPLGDFTKAPGNTSFSGSFPSSGRQGRGTGTRVYANTLEKPEKLVSLQQEPFENSKGAVRRGSVLEDGAI</sequence>
<name>A0A5B7G3X5_PORTR</name>
<gene>
    <name evidence="2" type="ORF">E2C01_046264</name>
</gene>
<dbReference type="EMBL" id="VSRR010010851">
    <property type="protein sequence ID" value="MPC52396.1"/>
    <property type="molecule type" value="Genomic_DNA"/>
</dbReference>
<evidence type="ECO:0000256" key="1">
    <source>
        <dbReference type="SAM" id="MobiDB-lite"/>
    </source>
</evidence>
<reference evidence="2 3" key="1">
    <citation type="submission" date="2019-05" db="EMBL/GenBank/DDBJ databases">
        <title>Another draft genome of Portunus trituberculatus and its Hox gene families provides insights of decapod evolution.</title>
        <authorList>
            <person name="Jeong J.-H."/>
            <person name="Song I."/>
            <person name="Kim S."/>
            <person name="Choi T."/>
            <person name="Kim D."/>
            <person name="Ryu S."/>
            <person name="Kim W."/>
        </authorList>
    </citation>
    <scope>NUCLEOTIDE SEQUENCE [LARGE SCALE GENOMIC DNA]</scope>
    <source>
        <tissue evidence="2">Muscle</tissue>
    </source>
</reference>
<proteinExistence type="predicted"/>
<evidence type="ECO:0000313" key="2">
    <source>
        <dbReference type="EMBL" id="MPC52396.1"/>
    </source>
</evidence>
<organism evidence="2 3">
    <name type="scientific">Portunus trituberculatus</name>
    <name type="common">Swimming crab</name>
    <name type="synonym">Neptunus trituberculatus</name>
    <dbReference type="NCBI Taxonomy" id="210409"/>
    <lineage>
        <taxon>Eukaryota</taxon>
        <taxon>Metazoa</taxon>
        <taxon>Ecdysozoa</taxon>
        <taxon>Arthropoda</taxon>
        <taxon>Crustacea</taxon>
        <taxon>Multicrustacea</taxon>
        <taxon>Malacostraca</taxon>
        <taxon>Eumalacostraca</taxon>
        <taxon>Eucarida</taxon>
        <taxon>Decapoda</taxon>
        <taxon>Pleocyemata</taxon>
        <taxon>Brachyura</taxon>
        <taxon>Eubrachyura</taxon>
        <taxon>Portunoidea</taxon>
        <taxon>Portunidae</taxon>
        <taxon>Portuninae</taxon>
        <taxon>Portunus</taxon>
    </lineage>
</organism>
<comment type="caution">
    <text evidence="2">The sequence shown here is derived from an EMBL/GenBank/DDBJ whole genome shotgun (WGS) entry which is preliminary data.</text>
</comment>
<evidence type="ECO:0000313" key="3">
    <source>
        <dbReference type="Proteomes" id="UP000324222"/>
    </source>
</evidence>
<protein>
    <submittedName>
        <fullName evidence="2">Uncharacterized protein</fullName>
    </submittedName>
</protein>